<evidence type="ECO:0000313" key="15">
    <source>
        <dbReference type="Proteomes" id="UP001604002"/>
    </source>
</evidence>
<evidence type="ECO:0000259" key="13">
    <source>
        <dbReference type="SMART" id="SM00986"/>
    </source>
</evidence>
<feature type="domain" description="Uracil-DNA glycosylase-like" evidence="13">
    <location>
        <begin position="143"/>
        <end position="293"/>
    </location>
</feature>
<evidence type="ECO:0000256" key="2">
    <source>
        <dbReference type="ARBA" id="ARBA00006521"/>
    </source>
</evidence>
<comment type="caution">
    <text evidence="14">The sequence shown here is derived from an EMBL/GenBank/DDBJ whole genome shotgun (WGS) entry which is preliminary data.</text>
</comment>
<keyword evidence="8 14" id="KW-0378">Hydrolase</keyword>
<dbReference type="GO" id="GO:0004844">
    <property type="term" value="F:uracil DNA N-glycosylase activity"/>
    <property type="evidence" value="ECO:0007669"/>
    <property type="project" value="UniProtKB-EC"/>
</dbReference>
<evidence type="ECO:0000256" key="9">
    <source>
        <dbReference type="ARBA" id="ARBA00023004"/>
    </source>
</evidence>
<dbReference type="PANTHER" id="PTHR33693">
    <property type="entry name" value="TYPE-5 URACIL-DNA GLYCOSYLASE"/>
    <property type="match status" value="1"/>
</dbReference>
<dbReference type="CDD" id="cd10030">
    <property type="entry name" value="UDG-F4_TTUDGA_SPO1dp_like"/>
    <property type="match status" value="1"/>
</dbReference>
<dbReference type="EMBL" id="JBAFVH010000015">
    <property type="protein sequence ID" value="MFG1374769.1"/>
    <property type="molecule type" value="Genomic_DNA"/>
</dbReference>
<protein>
    <recommendedName>
        <fullName evidence="4">Type-4 uracil-DNA glycosylase</fullName>
        <ecNumber evidence="3">3.2.2.27</ecNumber>
    </recommendedName>
</protein>
<sequence length="308" mass="32596">MTATPQDHFADIADILAFYLEAGVDVAVGEAPVDRFAESAAEQARSRTQRPPAMQATDMPPPGTASRPQASARPAPPASPAPRSGTLSAPPAGASALVTQPPDEAVMSAREAARNAESLDALRAILDGFEGCALKRTATRLVFADGNPKAKVMFVGEAPGRDEDQQGLPFVGRSGRLLDLMMAAIGIDRTSAYIANVIPWRPPGSRTPTPQETAVCLPFIKRQIELADPDILVCLGGPSAQALLATTEGITRLRGRFMDYESGTRTIRAIATFHPAYLLRTPLGKRLAWRDMLAVETALKGSASEAAT</sequence>
<evidence type="ECO:0000256" key="1">
    <source>
        <dbReference type="ARBA" id="ARBA00001400"/>
    </source>
</evidence>
<dbReference type="RefSeq" id="WP_393994372.1">
    <property type="nucleotide sequence ID" value="NZ_JBAFVH010000015.1"/>
</dbReference>
<keyword evidence="15" id="KW-1185">Reference proteome</keyword>
<evidence type="ECO:0000256" key="3">
    <source>
        <dbReference type="ARBA" id="ARBA00012030"/>
    </source>
</evidence>
<comment type="catalytic activity">
    <reaction evidence="1">
        <text>Hydrolyzes single-stranded DNA or mismatched double-stranded DNA and polynucleotides, releasing free uracil.</text>
        <dbReference type="EC" id="3.2.2.27"/>
    </reaction>
</comment>
<keyword evidence="5" id="KW-0004">4Fe-4S</keyword>
<organism evidence="14 15">
    <name type="scientific">Xanthobacter oligotrophicus</name>
    <dbReference type="NCBI Taxonomy" id="2607286"/>
    <lineage>
        <taxon>Bacteria</taxon>
        <taxon>Pseudomonadati</taxon>
        <taxon>Pseudomonadota</taxon>
        <taxon>Alphaproteobacteria</taxon>
        <taxon>Hyphomicrobiales</taxon>
        <taxon>Xanthobacteraceae</taxon>
        <taxon>Xanthobacter</taxon>
    </lineage>
</organism>
<evidence type="ECO:0000313" key="14">
    <source>
        <dbReference type="EMBL" id="MFG1374769.1"/>
    </source>
</evidence>
<keyword evidence="6" id="KW-0479">Metal-binding</keyword>
<keyword evidence="11" id="KW-0234">DNA repair</keyword>
<accession>A0ABW7A449</accession>
<evidence type="ECO:0000256" key="10">
    <source>
        <dbReference type="ARBA" id="ARBA00023014"/>
    </source>
</evidence>
<dbReference type="EC" id="3.2.2.27" evidence="3"/>
<dbReference type="SMART" id="SM00987">
    <property type="entry name" value="UreE_C"/>
    <property type="match status" value="1"/>
</dbReference>
<evidence type="ECO:0000256" key="7">
    <source>
        <dbReference type="ARBA" id="ARBA00022763"/>
    </source>
</evidence>
<dbReference type="SMART" id="SM00986">
    <property type="entry name" value="UDG"/>
    <property type="match status" value="1"/>
</dbReference>
<dbReference type="SUPFAM" id="SSF52141">
    <property type="entry name" value="Uracil-DNA glycosylase-like"/>
    <property type="match status" value="1"/>
</dbReference>
<dbReference type="InterPro" id="IPR051536">
    <property type="entry name" value="UDG_Type-4/5"/>
</dbReference>
<gene>
    <name evidence="14" type="ORF">V5F32_21535</name>
</gene>
<keyword evidence="10" id="KW-0411">Iron-sulfur</keyword>
<keyword evidence="9" id="KW-0408">Iron</keyword>
<evidence type="ECO:0000256" key="8">
    <source>
        <dbReference type="ARBA" id="ARBA00022801"/>
    </source>
</evidence>
<dbReference type="Pfam" id="PF03167">
    <property type="entry name" value="UDG"/>
    <property type="match status" value="1"/>
</dbReference>
<evidence type="ECO:0000256" key="4">
    <source>
        <dbReference type="ARBA" id="ARBA00019403"/>
    </source>
</evidence>
<comment type="similarity">
    <text evidence="2">Belongs to the uracil-DNA glycosylase (UDG) superfamily. Type 4 (UDGa) family.</text>
</comment>
<evidence type="ECO:0000256" key="12">
    <source>
        <dbReference type="SAM" id="MobiDB-lite"/>
    </source>
</evidence>
<evidence type="ECO:0000256" key="6">
    <source>
        <dbReference type="ARBA" id="ARBA00022723"/>
    </source>
</evidence>
<dbReference type="NCBIfam" id="TIGR00758">
    <property type="entry name" value="UDG_fam4"/>
    <property type="match status" value="1"/>
</dbReference>
<dbReference type="InterPro" id="IPR005273">
    <property type="entry name" value="Ura-DNA_glyco_family4"/>
</dbReference>
<dbReference type="InterPro" id="IPR036895">
    <property type="entry name" value="Uracil-DNA_glycosylase-like_sf"/>
</dbReference>
<evidence type="ECO:0000256" key="5">
    <source>
        <dbReference type="ARBA" id="ARBA00022485"/>
    </source>
</evidence>
<keyword evidence="14" id="KW-0326">Glycosidase</keyword>
<keyword evidence="7" id="KW-0227">DNA damage</keyword>
<dbReference type="PANTHER" id="PTHR33693:SF1">
    <property type="entry name" value="TYPE-4 URACIL-DNA GLYCOSYLASE"/>
    <property type="match status" value="1"/>
</dbReference>
<name>A0ABW7A449_9HYPH</name>
<dbReference type="Proteomes" id="UP001604002">
    <property type="component" value="Unassembled WGS sequence"/>
</dbReference>
<evidence type="ECO:0000256" key="11">
    <source>
        <dbReference type="ARBA" id="ARBA00023204"/>
    </source>
</evidence>
<dbReference type="InterPro" id="IPR005122">
    <property type="entry name" value="Uracil-DNA_glycosylase-like"/>
</dbReference>
<proteinExistence type="inferred from homology"/>
<reference evidence="14 15" key="1">
    <citation type="submission" date="2024-02" db="EMBL/GenBank/DDBJ databases">
        <title>Expansion and revision of Xanthobacter and proposal of Roseixanthobacter gen. nov.</title>
        <authorList>
            <person name="Soltysiak M.P.M."/>
            <person name="Jalihal A."/>
            <person name="Ory A."/>
            <person name="Chrisophersen C."/>
            <person name="Lee A.D."/>
            <person name="Boulton J."/>
            <person name="Springer M."/>
        </authorList>
    </citation>
    <scope>NUCLEOTIDE SEQUENCE [LARGE SCALE GENOMIC DNA]</scope>
    <source>
        <strain evidence="14 15">23A</strain>
    </source>
</reference>
<dbReference type="Gene3D" id="3.40.470.10">
    <property type="entry name" value="Uracil-DNA glycosylase-like domain"/>
    <property type="match status" value="1"/>
</dbReference>
<feature type="region of interest" description="Disordered" evidence="12">
    <location>
        <begin position="37"/>
        <end position="97"/>
    </location>
</feature>